<name>C3YTA4_BRAFL</name>
<gene>
    <name evidence="2" type="ORF">BRAFLDRAFT_70167</name>
</gene>
<evidence type="ECO:0000256" key="1">
    <source>
        <dbReference type="SAM" id="MobiDB-lite"/>
    </source>
</evidence>
<feature type="region of interest" description="Disordered" evidence="1">
    <location>
        <begin position="1"/>
        <end position="24"/>
    </location>
</feature>
<reference evidence="2" key="1">
    <citation type="journal article" date="2008" name="Nature">
        <title>The amphioxus genome and the evolution of the chordate karyotype.</title>
        <authorList>
            <consortium name="US DOE Joint Genome Institute (JGI-PGF)"/>
            <person name="Putnam N.H."/>
            <person name="Butts T."/>
            <person name="Ferrier D.E.K."/>
            <person name="Furlong R.F."/>
            <person name="Hellsten U."/>
            <person name="Kawashima T."/>
            <person name="Robinson-Rechavi M."/>
            <person name="Shoguchi E."/>
            <person name="Terry A."/>
            <person name="Yu J.-K."/>
            <person name="Benito-Gutierrez E.L."/>
            <person name="Dubchak I."/>
            <person name="Garcia-Fernandez J."/>
            <person name="Gibson-Brown J.J."/>
            <person name="Grigoriev I.V."/>
            <person name="Horton A.C."/>
            <person name="de Jong P.J."/>
            <person name="Jurka J."/>
            <person name="Kapitonov V.V."/>
            <person name="Kohara Y."/>
            <person name="Kuroki Y."/>
            <person name="Lindquist E."/>
            <person name="Lucas S."/>
            <person name="Osoegawa K."/>
            <person name="Pennacchio L.A."/>
            <person name="Salamov A.A."/>
            <person name="Satou Y."/>
            <person name="Sauka-Spengler T."/>
            <person name="Schmutz J."/>
            <person name="Shin-I T."/>
            <person name="Toyoda A."/>
            <person name="Bronner-Fraser M."/>
            <person name="Fujiyama A."/>
            <person name="Holland L.Z."/>
            <person name="Holland P.W.H."/>
            <person name="Satoh N."/>
            <person name="Rokhsar D.S."/>
        </authorList>
    </citation>
    <scope>NUCLEOTIDE SEQUENCE [LARGE SCALE GENOMIC DNA]</scope>
    <source>
        <strain evidence="2">S238N-H82</strain>
        <tissue evidence="2">Testes</tissue>
    </source>
</reference>
<evidence type="ECO:0000313" key="2">
    <source>
        <dbReference type="EMBL" id="EEN56471.1"/>
    </source>
</evidence>
<accession>C3YTA4</accession>
<sequence>MKTVQPNEYEPNASSTPVPESPPVTWHDVVDGTADMIPNPMYCRRAAVVFAMVHHLQARVLKVENQMAELEKTLLGDGPGSDPQRQFLPSGHENAQENPRSAGNPETPAFGLFILLILLASDITKRNKVPYCTNATVMFLNLGPAEYDRE</sequence>
<dbReference type="AlphaFoldDB" id="C3YTA4"/>
<protein>
    <submittedName>
        <fullName evidence="2">Uncharacterized protein</fullName>
    </submittedName>
</protein>
<proteinExistence type="predicted"/>
<organism>
    <name type="scientific">Branchiostoma floridae</name>
    <name type="common">Florida lancelet</name>
    <name type="synonym">Amphioxus</name>
    <dbReference type="NCBI Taxonomy" id="7739"/>
    <lineage>
        <taxon>Eukaryota</taxon>
        <taxon>Metazoa</taxon>
        <taxon>Chordata</taxon>
        <taxon>Cephalochordata</taxon>
        <taxon>Leptocardii</taxon>
        <taxon>Amphioxiformes</taxon>
        <taxon>Branchiostomatidae</taxon>
        <taxon>Branchiostoma</taxon>
    </lineage>
</organism>
<feature type="region of interest" description="Disordered" evidence="1">
    <location>
        <begin position="74"/>
        <end position="104"/>
    </location>
</feature>
<dbReference type="EMBL" id="GG666551">
    <property type="protein sequence ID" value="EEN56471.1"/>
    <property type="molecule type" value="Genomic_DNA"/>
</dbReference>
<dbReference type="InParanoid" id="C3YTA4"/>